<dbReference type="OrthoDB" id="4072855at2759"/>
<dbReference type="GO" id="GO:0005737">
    <property type="term" value="C:cytoplasm"/>
    <property type="evidence" value="ECO:0007669"/>
    <property type="project" value="UniProtKB-SubCell"/>
</dbReference>
<organism evidence="7 8">
    <name type="scientific">Ophiobolus disseminans</name>
    <dbReference type="NCBI Taxonomy" id="1469910"/>
    <lineage>
        <taxon>Eukaryota</taxon>
        <taxon>Fungi</taxon>
        <taxon>Dikarya</taxon>
        <taxon>Ascomycota</taxon>
        <taxon>Pezizomycotina</taxon>
        <taxon>Dothideomycetes</taxon>
        <taxon>Pleosporomycetidae</taxon>
        <taxon>Pleosporales</taxon>
        <taxon>Pleosporineae</taxon>
        <taxon>Phaeosphaeriaceae</taxon>
        <taxon>Ophiobolus</taxon>
    </lineage>
</organism>
<keyword evidence="4" id="KW-0963">Cytoplasm</keyword>
<comment type="similarity">
    <text evidence="3">Belongs to the DIF1/spd1 family.</text>
</comment>
<sequence>MQTSERHRHKRPFQPAITSYFARYDDLDSDNDDDPRGLSPRTRPQPQLLAPRLAPTVPGPVQADLLQVGMRVRKSVPEGYKTHSAKMSNLPSIQTTLSKPPTSTITAVGLDVKAARDPVPDAFVHQRELLPFCGLHKIGGFAEQPTTNIHLYAGVDASTGRRPANMFPLPAEAFSTPFSSQDSGYGSDFLRANPSKRSWRDDDDARLDLSGTHFFFAGPGMRGGGAVDDVPVSPLSETPEILPRVVKTPKSRMRPSATRGISGASSVEDVEMEFEDGVLTPRGRIGAGSASDFEEADFLGGEVDMGGV</sequence>
<reference evidence="7" key="1">
    <citation type="journal article" date="2020" name="Stud. Mycol.">
        <title>101 Dothideomycetes genomes: a test case for predicting lifestyles and emergence of pathogens.</title>
        <authorList>
            <person name="Haridas S."/>
            <person name="Albert R."/>
            <person name="Binder M."/>
            <person name="Bloem J."/>
            <person name="Labutti K."/>
            <person name="Salamov A."/>
            <person name="Andreopoulos B."/>
            <person name="Baker S."/>
            <person name="Barry K."/>
            <person name="Bills G."/>
            <person name="Bluhm B."/>
            <person name="Cannon C."/>
            <person name="Castanera R."/>
            <person name="Culley D."/>
            <person name="Daum C."/>
            <person name="Ezra D."/>
            <person name="Gonzalez J."/>
            <person name="Henrissat B."/>
            <person name="Kuo A."/>
            <person name="Liang C."/>
            <person name="Lipzen A."/>
            <person name="Lutzoni F."/>
            <person name="Magnuson J."/>
            <person name="Mondo S."/>
            <person name="Nolan M."/>
            <person name="Ohm R."/>
            <person name="Pangilinan J."/>
            <person name="Park H.-J."/>
            <person name="Ramirez L."/>
            <person name="Alfaro M."/>
            <person name="Sun H."/>
            <person name="Tritt A."/>
            <person name="Yoshinaga Y."/>
            <person name="Zwiers L.-H."/>
            <person name="Turgeon B."/>
            <person name="Goodwin S."/>
            <person name="Spatafora J."/>
            <person name="Crous P."/>
            <person name="Grigoriev I."/>
        </authorList>
    </citation>
    <scope>NUCLEOTIDE SEQUENCE</scope>
    <source>
        <strain evidence="7">CBS 113818</strain>
    </source>
</reference>
<evidence type="ECO:0000313" key="7">
    <source>
        <dbReference type="EMBL" id="KAF2828086.1"/>
    </source>
</evidence>
<dbReference type="GO" id="GO:0008104">
    <property type="term" value="P:intracellular protein localization"/>
    <property type="evidence" value="ECO:0007669"/>
    <property type="project" value="TreeGrafter"/>
</dbReference>
<feature type="region of interest" description="Disordered" evidence="6">
    <location>
        <begin position="1"/>
        <end position="56"/>
    </location>
</feature>
<name>A0A6A7A4L1_9PLEO</name>
<protein>
    <submittedName>
        <fullName evidence="7">Uncharacterized protein</fullName>
    </submittedName>
</protein>
<comment type="subcellular location">
    <subcellularLocation>
        <location evidence="2">Cytoplasm</location>
    </subcellularLocation>
    <subcellularLocation>
        <location evidence="1">Nucleus</location>
    </subcellularLocation>
</comment>
<evidence type="ECO:0000256" key="5">
    <source>
        <dbReference type="ARBA" id="ARBA00023242"/>
    </source>
</evidence>
<dbReference type="AlphaFoldDB" id="A0A6A7A4L1"/>
<evidence type="ECO:0000256" key="6">
    <source>
        <dbReference type="SAM" id="MobiDB-lite"/>
    </source>
</evidence>
<dbReference type="InterPro" id="IPR013900">
    <property type="entry name" value="RNR_inhibitor"/>
</dbReference>
<evidence type="ECO:0000256" key="4">
    <source>
        <dbReference type="ARBA" id="ARBA00022490"/>
    </source>
</evidence>
<dbReference type="Proteomes" id="UP000799424">
    <property type="component" value="Unassembled WGS sequence"/>
</dbReference>
<keyword evidence="8" id="KW-1185">Reference proteome</keyword>
<evidence type="ECO:0000256" key="2">
    <source>
        <dbReference type="ARBA" id="ARBA00004496"/>
    </source>
</evidence>
<dbReference type="GO" id="GO:1990846">
    <property type="term" value="F:ribonucleoside-diphosphate reductase inhibitor activity"/>
    <property type="evidence" value="ECO:0007669"/>
    <property type="project" value="TreeGrafter"/>
</dbReference>
<proteinExistence type="inferred from homology"/>
<evidence type="ECO:0000256" key="3">
    <source>
        <dbReference type="ARBA" id="ARBA00005459"/>
    </source>
</evidence>
<dbReference type="Pfam" id="PF08591">
    <property type="entry name" value="RNR_inhib"/>
    <property type="match status" value="1"/>
</dbReference>
<accession>A0A6A7A4L1</accession>
<dbReference type="PANTHER" id="PTHR28081">
    <property type="entry name" value="DAMAGE-REGULATED IMPORT FACILITATOR 1-RELATED"/>
    <property type="match status" value="1"/>
</dbReference>
<evidence type="ECO:0000313" key="8">
    <source>
        <dbReference type="Proteomes" id="UP000799424"/>
    </source>
</evidence>
<gene>
    <name evidence="7" type="ORF">CC86DRAFT_204071</name>
</gene>
<keyword evidence="5" id="KW-0539">Nucleus</keyword>
<dbReference type="PANTHER" id="PTHR28081:SF1">
    <property type="entry name" value="DAMAGE-REGULATED IMPORT FACILITATOR 1"/>
    <property type="match status" value="1"/>
</dbReference>
<feature type="compositionally biased region" description="Basic residues" evidence="6">
    <location>
        <begin position="1"/>
        <end position="12"/>
    </location>
</feature>
<feature type="compositionally biased region" description="Low complexity" evidence="6">
    <location>
        <begin position="40"/>
        <end position="56"/>
    </location>
</feature>
<evidence type="ECO:0000256" key="1">
    <source>
        <dbReference type="ARBA" id="ARBA00004123"/>
    </source>
</evidence>
<dbReference type="GO" id="GO:0005634">
    <property type="term" value="C:nucleus"/>
    <property type="evidence" value="ECO:0007669"/>
    <property type="project" value="UniProtKB-SubCell"/>
</dbReference>
<dbReference type="EMBL" id="MU006223">
    <property type="protein sequence ID" value="KAF2828086.1"/>
    <property type="molecule type" value="Genomic_DNA"/>
</dbReference>